<dbReference type="OrthoDB" id="7349109at2"/>
<dbReference type="PANTHER" id="PTHR33164">
    <property type="entry name" value="TRANSCRIPTIONAL REGULATOR, MARR FAMILY"/>
    <property type="match status" value="1"/>
</dbReference>
<evidence type="ECO:0000313" key="3">
    <source>
        <dbReference type="Proteomes" id="UP000028181"/>
    </source>
</evidence>
<gene>
    <name evidence="2" type="ORF">RG540_PA02050</name>
</gene>
<protein>
    <submittedName>
        <fullName evidence="2">Putative Transcription factor, MarR family</fullName>
    </submittedName>
</protein>
<organism evidence="2 3">
    <name type="scientific">Neorhizobium galegae bv. orientalis str. HAMBI 540</name>
    <dbReference type="NCBI Taxonomy" id="1028800"/>
    <lineage>
        <taxon>Bacteria</taxon>
        <taxon>Pseudomonadati</taxon>
        <taxon>Pseudomonadota</taxon>
        <taxon>Alphaproteobacteria</taxon>
        <taxon>Hyphomicrobiales</taxon>
        <taxon>Rhizobiaceae</taxon>
        <taxon>Rhizobium/Agrobacterium group</taxon>
        <taxon>Neorhizobium</taxon>
    </lineage>
</organism>
<dbReference type="eggNOG" id="COG1846">
    <property type="taxonomic scope" value="Bacteria"/>
</dbReference>
<keyword evidence="3" id="KW-1185">Reference proteome</keyword>
<evidence type="ECO:0000259" key="1">
    <source>
        <dbReference type="PROSITE" id="PS50995"/>
    </source>
</evidence>
<dbReference type="RefSeq" id="WP_041364010.1">
    <property type="nucleotide sequence ID" value="NZ_HG938354.1"/>
</dbReference>
<evidence type="ECO:0000313" key="2">
    <source>
        <dbReference type="EMBL" id="CDN50884.1"/>
    </source>
</evidence>
<dbReference type="HOGENOM" id="CLU_1600951_0_0_5"/>
<dbReference type="Pfam" id="PF12802">
    <property type="entry name" value="MarR_2"/>
    <property type="match status" value="1"/>
</dbReference>
<dbReference type="Proteomes" id="UP000028181">
    <property type="component" value="Plasmid pHAMBI540a"/>
</dbReference>
<geneLocation type="plasmid" evidence="3">
    <name>II</name>
</geneLocation>
<dbReference type="PRINTS" id="PR00598">
    <property type="entry name" value="HTHMARR"/>
</dbReference>
<dbReference type="InterPro" id="IPR036388">
    <property type="entry name" value="WH-like_DNA-bd_sf"/>
</dbReference>
<dbReference type="GeneID" id="24259993"/>
<feature type="domain" description="HTH marR-type" evidence="1">
    <location>
        <begin position="1"/>
        <end position="153"/>
    </location>
</feature>
<name>A0A068SYI1_NEOGA</name>
<dbReference type="EMBL" id="HG938354">
    <property type="protein sequence ID" value="CDN50884.1"/>
    <property type="molecule type" value="Genomic_DNA"/>
</dbReference>
<dbReference type="InterPro" id="IPR000835">
    <property type="entry name" value="HTH_MarR-typ"/>
</dbReference>
<keyword evidence="2" id="KW-0614">Plasmid</keyword>
<dbReference type="PROSITE" id="PS50995">
    <property type="entry name" value="HTH_MARR_2"/>
    <property type="match status" value="1"/>
</dbReference>
<dbReference type="SMART" id="SM00347">
    <property type="entry name" value="HTH_MARR"/>
    <property type="match status" value="1"/>
</dbReference>
<dbReference type="GO" id="GO:0003700">
    <property type="term" value="F:DNA-binding transcription factor activity"/>
    <property type="evidence" value="ECO:0007669"/>
    <property type="project" value="InterPro"/>
</dbReference>
<accession>A0A068SYI1</accession>
<dbReference type="SUPFAM" id="SSF46785">
    <property type="entry name" value="Winged helix' DNA-binding domain"/>
    <property type="match status" value="1"/>
</dbReference>
<dbReference type="AlphaFoldDB" id="A0A068SYI1"/>
<sequence length="171" mass="18967">MSLEPSAPAERDGHAVLLDGVVGIRIRRLQSLFGSHWQNWFRARSLAVTPVQGGVLLLIRRYPGISQIALARRLRIEPPTLIQTLGPLIKHKLVERDRAADDGRVYELRLTKAGLEAAALVETSLPQHEADVLRFLSAEERQAFLELLDKAIAGAEAAIEAQENVEQQSPR</sequence>
<dbReference type="GO" id="GO:0006950">
    <property type="term" value="P:response to stress"/>
    <property type="evidence" value="ECO:0007669"/>
    <property type="project" value="TreeGrafter"/>
</dbReference>
<dbReference type="PATRIC" id="fig|1028800.3.peg.4815"/>
<dbReference type="InterPro" id="IPR036390">
    <property type="entry name" value="WH_DNA-bd_sf"/>
</dbReference>
<dbReference type="KEGG" id="ngg:RG540_PA02050"/>
<dbReference type="Gene3D" id="1.10.10.10">
    <property type="entry name" value="Winged helix-like DNA-binding domain superfamily/Winged helix DNA-binding domain"/>
    <property type="match status" value="1"/>
</dbReference>
<dbReference type="InterPro" id="IPR039422">
    <property type="entry name" value="MarR/SlyA-like"/>
</dbReference>
<proteinExistence type="predicted"/>
<dbReference type="PANTHER" id="PTHR33164:SF89">
    <property type="entry name" value="MARR FAMILY REGULATORY PROTEIN"/>
    <property type="match status" value="1"/>
</dbReference>
<reference evidence="3" key="1">
    <citation type="journal article" date="2014" name="BMC Genomics">
        <title>Genome sequencing of two Neorhizobium galegae strains reveals a noeT gene responsible for the unusual acetylation of the nodulation factors.</title>
        <authorList>
            <person name="Osterman J."/>
            <person name="Marsh J."/>
            <person name="Laine P.K."/>
            <person name="Zeng Z."/>
            <person name="Alatalo E."/>
            <person name="Sullivan J.T."/>
            <person name="Young J.P."/>
            <person name="Thomas-Oates J."/>
            <person name="Paulin L."/>
            <person name="Lindstrom K."/>
        </authorList>
    </citation>
    <scope>NUCLEOTIDE SEQUENCE [LARGE SCALE GENOMIC DNA]</scope>
    <source>
        <strain evidence="3">HAMBI 540</strain>
    </source>
</reference>